<dbReference type="PANTHER" id="PTHR37376:SF1">
    <property type="entry name" value="EXPRESSED PROTEIN"/>
    <property type="match status" value="1"/>
</dbReference>
<dbReference type="EMBL" id="JAAWWB010000035">
    <property type="protein sequence ID" value="KAG6740746.1"/>
    <property type="molecule type" value="Genomic_DNA"/>
</dbReference>
<feature type="region of interest" description="Disordered" evidence="1">
    <location>
        <begin position="1"/>
        <end position="60"/>
    </location>
</feature>
<accession>A0A8X7XY88</accession>
<evidence type="ECO:0008006" key="4">
    <source>
        <dbReference type="Google" id="ProtNLM"/>
    </source>
</evidence>
<keyword evidence="3" id="KW-1185">Reference proteome</keyword>
<organism evidence="2 3">
    <name type="scientific">Populus tomentosa</name>
    <name type="common">Chinese white poplar</name>
    <dbReference type="NCBI Taxonomy" id="118781"/>
    <lineage>
        <taxon>Eukaryota</taxon>
        <taxon>Viridiplantae</taxon>
        <taxon>Streptophyta</taxon>
        <taxon>Embryophyta</taxon>
        <taxon>Tracheophyta</taxon>
        <taxon>Spermatophyta</taxon>
        <taxon>Magnoliopsida</taxon>
        <taxon>eudicotyledons</taxon>
        <taxon>Gunneridae</taxon>
        <taxon>Pentapetalae</taxon>
        <taxon>rosids</taxon>
        <taxon>fabids</taxon>
        <taxon>Malpighiales</taxon>
        <taxon>Salicaceae</taxon>
        <taxon>Saliceae</taxon>
        <taxon>Populus</taxon>
    </lineage>
</organism>
<gene>
    <name evidence="2" type="ORF">POTOM_056214</name>
</gene>
<reference evidence="2" key="1">
    <citation type="journal article" date="2020" name="bioRxiv">
        <title>Hybrid origin of Populus tomentosa Carr. identified through genome sequencing and phylogenomic analysis.</title>
        <authorList>
            <person name="An X."/>
            <person name="Gao K."/>
            <person name="Chen Z."/>
            <person name="Li J."/>
            <person name="Yang X."/>
            <person name="Yang X."/>
            <person name="Zhou J."/>
            <person name="Guo T."/>
            <person name="Zhao T."/>
            <person name="Huang S."/>
            <person name="Miao D."/>
            <person name="Khan W.U."/>
            <person name="Rao P."/>
            <person name="Ye M."/>
            <person name="Lei B."/>
            <person name="Liao W."/>
            <person name="Wang J."/>
            <person name="Ji L."/>
            <person name="Li Y."/>
            <person name="Guo B."/>
            <person name="Mustafa N.S."/>
            <person name="Li S."/>
            <person name="Yun Q."/>
            <person name="Keller S.R."/>
            <person name="Mao J."/>
            <person name="Zhang R."/>
            <person name="Strauss S.H."/>
        </authorList>
    </citation>
    <scope>NUCLEOTIDE SEQUENCE</scope>
    <source>
        <strain evidence="2">GM15</strain>
        <tissue evidence="2">Leaf</tissue>
    </source>
</reference>
<sequence length="280" mass="31112">MPINKGPSTPPPMIGKIGPYTVFMTPPSTPSPKPPPPTTSNESTLPVFDSPKKVVSPPPQQIDKSVYSQQVSDGSVLGFFKNAVNKVQNAHSSLDDHLARWLGLNQSKYQWALDDYYETKGLWIDCEGLSCEDCYTLIHSLAYQFKEVVALNRLDMLFSPLGFVIAEAGAPAKCLAYFKKNLLGSFFGVGKESRELIFAPLHSFVKESDLFLQILFWLFSYDAYVALTLLALDLDILMIVHEYLMRNASGCLKGPLCKFLGYALLNSLLAAAAYRELFVH</sequence>
<evidence type="ECO:0000313" key="2">
    <source>
        <dbReference type="EMBL" id="KAG6740746.1"/>
    </source>
</evidence>
<feature type="compositionally biased region" description="Pro residues" evidence="1">
    <location>
        <begin position="27"/>
        <end position="38"/>
    </location>
</feature>
<name>A0A8X7XY88_POPTO</name>
<comment type="caution">
    <text evidence="2">The sequence shown here is derived from an EMBL/GenBank/DDBJ whole genome shotgun (WGS) entry which is preliminary data.</text>
</comment>
<dbReference type="Proteomes" id="UP000886885">
    <property type="component" value="Chromosome 18A"/>
</dbReference>
<protein>
    <recommendedName>
        <fullName evidence="4">Hydroxyproline-rich glycoprotein family protein</fullName>
    </recommendedName>
</protein>
<dbReference type="PANTHER" id="PTHR37376">
    <property type="entry name" value="EXPRESSED PROTEIN"/>
    <property type="match status" value="1"/>
</dbReference>
<evidence type="ECO:0000313" key="3">
    <source>
        <dbReference type="Proteomes" id="UP000886885"/>
    </source>
</evidence>
<evidence type="ECO:0000256" key="1">
    <source>
        <dbReference type="SAM" id="MobiDB-lite"/>
    </source>
</evidence>
<proteinExistence type="predicted"/>
<dbReference type="AlphaFoldDB" id="A0A8X7XY88"/>
<dbReference type="OrthoDB" id="45963at2759"/>